<name>A0A813KML8_POLGL</name>
<accession>A0A813KML8</accession>
<evidence type="ECO:0000256" key="1">
    <source>
        <dbReference type="ARBA" id="ARBA00004370"/>
    </source>
</evidence>
<dbReference type="GO" id="GO:0016020">
    <property type="term" value="C:membrane"/>
    <property type="evidence" value="ECO:0007669"/>
    <property type="project" value="UniProtKB-SubCell"/>
</dbReference>
<dbReference type="Pfam" id="PF16016">
    <property type="entry name" value="VASt"/>
    <property type="match status" value="1"/>
</dbReference>
<reference evidence="5" key="1">
    <citation type="submission" date="2021-02" db="EMBL/GenBank/DDBJ databases">
        <authorList>
            <person name="Dougan E. K."/>
            <person name="Rhodes N."/>
            <person name="Thang M."/>
            <person name="Chan C."/>
        </authorList>
    </citation>
    <scope>NUCLEOTIDE SEQUENCE</scope>
</reference>
<gene>
    <name evidence="5" type="ORF">PGLA2088_LOCUS33208</name>
</gene>
<dbReference type="InterPro" id="IPR031968">
    <property type="entry name" value="VASt"/>
</dbReference>
<dbReference type="AlphaFoldDB" id="A0A813KML8"/>
<dbReference type="PROSITE" id="PS51778">
    <property type="entry name" value="VAST"/>
    <property type="match status" value="1"/>
</dbReference>
<evidence type="ECO:0000313" key="5">
    <source>
        <dbReference type="EMBL" id="CAE8704498.1"/>
    </source>
</evidence>
<proteinExistence type="predicted"/>
<evidence type="ECO:0000256" key="3">
    <source>
        <dbReference type="SAM" id="MobiDB-lite"/>
    </source>
</evidence>
<dbReference type="Proteomes" id="UP000626109">
    <property type="component" value="Unassembled WGS sequence"/>
</dbReference>
<feature type="region of interest" description="Disordered" evidence="3">
    <location>
        <begin position="310"/>
        <end position="355"/>
    </location>
</feature>
<feature type="domain" description="VASt" evidence="4">
    <location>
        <begin position="383"/>
        <end position="565"/>
    </location>
</feature>
<sequence length="565" mass="62247">MSCFSGLWQRAPVQGGRAGEQSRPRRCGCCCPQKNNNNNNSNNNNTNNNNSTSNKRCGRCCPSLSCGAGLRALGRGSVPARREARQGLDDIIKGYHEIAQLELPAGAARAFADLRRDIKRLEALIGDAEVPKARPWLLPMADEQASWEKAYPEGGFLLRRQMCMASSGDSEWFVGGLFISDAGVAFDSGHSLGGGNEFRTGFIHWSQISQFDKEKGVRLAEVKLSISGGSSGLSCLRLQLSISGDIEWLEAFWRLTADSLSGACTPKGEWAIPSEYDTLELPLISQVPRLLTSPKGGGIVSVAAAAQVALEHQQQHQQQQHPQQQSPEPGPRRSESIVQGLHQQQQGPPKRETSRVSFAPMDVEPSHSAAEEEAVAKNSLAEFEPVIREEKLPGLSLEMIRAALEGEEFMPRFYRENIQAKDISPSHWGRSLRTKGTLFRKLTFVMPVPQDAPRAIARLVSVPLESTVTALWHLSCQEGQVTLTYQSCTHDVPFGENFRVQETIVFRPSSSGELCMTKWAECVWVAPLPWTHGVIKAFIEKRCKAEATGAVPLFLRLVREHKADD</sequence>
<comment type="caution">
    <text evidence="5">The sequence shown here is derived from an EMBL/GenBank/DDBJ whole genome shotgun (WGS) entry which is preliminary data.</text>
</comment>
<keyword evidence="2" id="KW-0472">Membrane</keyword>
<organism evidence="5 6">
    <name type="scientific">Polarella glacialis</name>
    <name type="common">Dinoflagellate</name>
    <dbReference type="NCBI Taxonomy" id="89957"/>
    <lineage>
        <taxon>Eukaryota</taxon>
        <taxon>Sar</taxon>
        <taxon>Alveolata</taxon>
        <taxon>Dinophyceae</taxon>
        <taxon>Suessiales</taxon>
        <taxon>Suessiaceae</taxon>
        <taxon>Polarella</taxon>
    </lineage>
</organism>
<evidence type="ECO:0000313" key="6">
    <source>
        <dbReference type="Proteomes" id="UP000626109"/>
    </source>
</evidence>
<dbReference type="EMBL" id="CAJNNW010030793">
    <property type="protein sequence ID" value="CAE8704498.1"/>
    <property type="molecule type" value="Genomic_DNA"/>
</dbReference>
<evidence type="ECO:0000259" key="4">
    <source>
        <dbReference type="PROSITE" id="PS51778"/>
    </source>
</evidence>
<comment type="subcellular location">
    <subcellularLocation>
        <location evidence="1">Membrane</location>
    </subcellularLocation>
</comment>
<feature type="compositionally biased region" description="Low complexity" evidence="3">
    <location>
        <begin position="315"/>
        <end position="325"/>
    </location>
</feature>
<protein>
    <recommendedName>
        <fullName evidence="4">VASt domain-containing protein</fullName>
    </recommendedName>
</protein>
<evidence type="ECO:0000256" key="2">
    <source>
        <dbReference type="ARBA" id="ARBA00023136"/>
    </source>
</evidence>